<keyword evidence="2" id="KW-1185">Reference proteome</keyword>
<accession>W1IVY5</accession>
<evidence type="ECO:0000313" key="1">
    <source>
        <dbReference type="EMBL" id="CDL81380.1"/>
    </source>
</evidence>
<sequence length="63" mass="7298">MIFTRKQLRDAVLWGDTQLKLHLSRLVEMEYLLLHRRGLTFTYELLFDGDGSDAAHLNGLIVP</sequence>
<gene>
    <name evidence="1" type="ORF">XSR1_1240001</name>
</gene>
<evidence type="ECO:0000313" key="2">
    <source>
        <dbReference type="Proteomes" id="UP000019202"/>
    </source>
</evidence>
<comment type="caution">
    <text evidence="1">The sequence shown here is derived from an EMBL/GenBank/DDBJ whole genome shotgun (WGS) entry which is preliminary data.</text>
</comment>
<dbReference type="EMBL" id="CBXF010000029">
    <property type="protein sequence ID" value="CDL81380.1"/>
    <property type="molecule type" value="Genomic_DNA"/>
</dbReference>
<reference evidence="1" key="1">
    <citation type="submission" date="2013-11" db="EMBL/GenBank/DDBJ databases">
        <title>Draft genome sequence and annotation of the entomopathogenic bacteria, Xenorhabdus cabanillasi strain JM26 and Xenorhabdus szentirmai strain DSM 16338.</title>
        <authorList>
            <person name="Gualtieri M."/>
            <person name="Ogier J.C."/>
            <person name="Pages S."/>
            <person name="Givaudan A."/>
            <person name="Gaudriault S."/>
        </authorList>
    </citation>
    <scope>NUCLEOTIDE SEQUENCE [LARGE SCALE GENOMIC DNA]</scope>
    <source>
        <strain evidence="1">DSM 16338</strain>
    </source>
</reference>
<proteinExistence type="predicted"/>
<dbReference type="AlphaFoldDB" id="W1IVY5"/>
<dbReference type="Proteomes" id="UP000019202">
    <property type="component" value="Unassembled WGS sequence"/>
</dbReference>
<organism evidence="1 2">
    <name type="scientific">Xenorhabdus szentirmaii DSM 16338</name>
    <dbReference type="NCBI Taxonomy" id="1427518"/>
    <lineage>
        <taxon>Bacteria</taxon>
        <taxon>Pseudomonadati</taxon>
        <taxon>Pseudomonadota</taxon>
        <taxon>Gammaproteobacteria</taxon>
        <taxon>Enterobacterales</taxon>
        <taxon>Morganellaceae</taxon>
        <taxon>Xenorhabdus</taxon>
    </lineage>
</organism>
<protein>
    <recommendedName>
        <fullName evidence="3">DNA primase</fullName>
    </recommendedName>
</protein>
<name>W1IVY5_9GAMM</name>
<evidence type="ECO:0008006" key="3">
    <source>
        <dbReference type="Google" id="ProtNLM"/>
    </source>
</evidence>
<dbReference type="STRING" id="1427518.XSR1_1240001"/>